<proteinExistence type="predicted"/>
<dbReference type="GO" id="GO:0004523">
    <property type="term" value="F:RNA-DNA hybrid ribonuclease activity"/>
    <property type="evidence" value="ECO:0007669"/>
    <property type="project" value="InterPro"/>
</dbReference>
<dbReference type="Gramene" id="PNT75005">
    <property type="protein sequence ID" value="PNT75005"/>
    <property type="gene ID" value="BRADI_1g26161v3"/>
</dbReference>
<gene>
    <name evidence="2" type="ORF">BRADI_1g26161v3</name>
</gene>
<dbReference type="PANTHER" id="PTHR47074:SF11">
    <property type="entry name" value="REVERSE TRANSCRIPTASE-LIKE PROTEIN"/>
    <property type="match status" value="1"/>
</dbReference>
<reference evidence="2 3" key="1">
    <citation type="journal article" date="2010" name="Nature">
        <title>Genome sequencing and analysis of the model grass Brachypodium distachyon.</title>
        <authorList>
            <consortium name="International Brachypodium Initiative"/>
        </authorList>
    </citation>
    <scope>NUCLEOTIDE SEQUENCE [LARGE SCALE GENOMIC DNA]</scope>
    <source>
        <strain evidence="2 3">Bd21</strain>
    </source>
</reference>
<reference evidence="2" key="2">
    <citation type="submission" date="2017-06" db="EMBL/GenBank/DDBJ databases">
        <title>WGS assembly of Brachypodium distachyon.</title>
        <authorList>
            <consortium name="The International Brachypodium Initiative"/>
            <person name="Lucas S."/>
            <person name="Harmon-Smith M."/>
            <person name="Lail K."/>
            <person name="Tice H."/>
            <person name="Grimwood J."/>
            <person name="Bruce D."/>
            <person name="Barry K."/>
            <person name="Shu S."/>
            <person name="Lindquist E."/>
            <person name="Wang M."/>
            <person name="Pitluck S."/>
            <person name="Vogel J.P."/>
            <person name="Garvin D.F."/>
            <person name="Mockler T.C."/>
            <person name="Schmutz J."/>
            <person name="Rokhsar D."/>
            <person name="Bevan M.W."/>
        </authorList>
    </citation>
    <scope>NUCLEOTIDE SEQUENCE</scope>
    <source>
        <strain evidence="2">Bd21</strain>
    </source>
</reference>
<protein>
    <recommendedName>
        <fullName evidence="1">RNase H type-1 domain-containing protein</fullName>
    </recommendedName>
</protein>
<dbReference type="InParanoid" id="A0A2K2DL48"/>
<dbReference type="InterPro" id="IPR044730">
    <property type="entry name" value="RNase_H-like_dom_plant"/>
</dbReference>
<evidence type="ECO:0000313" key="2">
    <source>
        <dbReference type="EMBL" id="PNT75005.1"/>
    </source>
</evidence>
<dbReference type="InterPro" id="IPR036397">
    <property type="entry name" value="RNaseH_sf"/>
</dbReference>
<sequence length="374" mass="41841">MSFRDLRIFNQALLAKQAWRLLMFPDSLCARLLKARYYPHGKLTDTAFIQNTSLGWQGIMHGLELFKKGIIWRIRSGSQVQIWRDNWIPRAPESKRVEDLINQDNNTWNTQLVQSVFHAFDAQEILKIKLLPAGNDDFIAWHYEKSGIFTVRSAYRLGLNLKQNLTSTGASGCPDSGRKLWDNIWEAPVPPKIRVHRRAMDLLPTCSICGMAPEDGYHAVMVCTKAKALRDSVLNVDASFLESNNSATWGVVIRDHSGKALVSARNIITDCPSAEAAEAFACLEGVKILRTVSDRPAIVETDCLAVSLAINSSTKDRSVNCGIYEDIKLIKLFDPGIQVRKINRSCNAVAHGIASWCHSVCRVMRDCTPNSIIS</sequence>
<evidence type="ECO:0000313" key="4">
    <source>
        <dbReference type="Proteomes" id="UP000008810"/>
    </source>
</evidence>
<dbReference type="Gene3D" id="3.30.420.10">
    <property type="entry name" value="Ribonuclease H-like superfamily/Ribonuclease H"/>
    <property type="match status" value="1"/>
</dbReference>
<reference evidence="3" key="3">
    <citation type="submission" date="2018-08" db="UniProtKB">
        <authorList>
            <consortium name="EnsemblPlants"/>
        </authorList>
    </citation>
    <scope>IDENTIFICATION</scope>
    <source>
        <strain evidence="3">cv. Bd21</strain>
    </source>
</reference>
<dbReference type="PANTHER" id="PTHR47074">
    <property type="entry name" value="BNAC02G40300D PROTEIN"/>
    <property type="match status" value="1"/>
</dbReference>
<keyword evidence="4" id="KW-1185">Reference proteome</keyword>
<dbReference type="CDD" id="cd06222">
    <property type="entry name" value="RNase_H_like"/>
    <property type="match status" value="1"/>
</dbReference>
<dbReference type="Pfam" id="PF13456">
    <property type="entry name" value="RVT_3"/>
    <property type="match status" value="1"/>
</dbReference>
<evidence type="ECO:0000259" key="1">
    <source>
        <dbReference type="Pfam" id="PF13456"/>
    </source>
</evidence>
<dbReference type="OrthoDB" id="693541at2759"/>
<dbReference type="InterPro" id="IPR002156">
    <property type="entry name" value="RNaseH_domain"/>
</dbReference>
<dbReference type="AlphaFoldDB" id="A0A2K2DL48"/>
<organism evidence="2">
    <name type="scientific">Brachypodium distachyon</name>
    <name type="common">Purple false brome</name>
    <name type="synonym">Trachynia distachya</name>
    <dbReference type="NCBI Taxonomy" id="15368"/>
    <lineage>
        <taxon>Eukaryota</taxon>
        <taxon>Viridiplantae</taxon>
        <taxon>Streptophyta</taxon>
        <taxon>Embryophyta</taxon>
        <taxon>Tracheophyta</taxon>
        <taxon>Spermatophyta</taxon>
        <taxon>Magnoliopsida</taxon>
        <taxon>Liliopsida</taxon>
        <taxon>Poales</taxon>
        <taxon>Poaceae</taxon>
        <taxon>BOP clade</taxon>
        <taxon>Pooideae</taxon>
        <taxon>Stipodae</taxon>
        <taxon>Brachypodieae</taxon>
        <taxon>Brachypodium</taxon>
    </lineage>
</organism>
<accession>A0A2K2DL48</accession>
<dbReference type="GO" id="GO:0003676">
    <property type="term" value="F:nucleic acid binding"/>
    <property type="evidence" value="ECO:0007669"/>
    <property type="project" value="InterPro"/>
</dbReference>
<name>A0A2K2DL48_BRADI</name>
<dbReference type="InterPro" id="IPR052929">
    <property type="entry name" value="RNase_H-like_EbsB-rel"/>
</dbReference>
<dbReference type="EMBL" id="CM000880">
    <property type="protein sequence ID" value="PNT75005.1"/>
    <property type="molecule type" value="Genomic_DNA"/>
</dbReference>
<dbReference type="InterPro" id="IPR012337">
    <property type="entry name" value="RNaseH-like_sf"/>
</dbReference>
<evidence type="ECO:0000313" key="3">
    <source>
        <dbReference type="EnsemblPlants" id="PNT75005"/>
    </source>
</evidence>
<dbReference type="EnsemblPlants" id="PNT75005">
    <property type="protein sequence ID" value="PNT75005"/>
    <property type="gene ID" value="BRADI_1g26161v3"/>
</dbReference>
<feature type="domain" description="RNase H type-1" evidence="1">
    <location>
        <begin position="235"/>
        <end position="357"/>
    </location>
</feature>
<dbReference type="Proteomes" id="UP000008810">
    <property type="component" value="Chromosome 1"/>
</dbReference>
<dbReference type="SUPFAM" id="SSF53098">
    <property type="entry name" value="Ribonuclease H-like"/>
    <property type="match status" value="1"/>
</dbReference>